<sequence>MAKPKRIGHLVLNVKDLEASTKFYTDILGFQVSRQRETGTFLTCGKIHHDLALFQAPVGALPVTEGQLGLNHFAVQVEDMADLQQAYDEFKVLDVKLDHNTDHGMTSSIYFFDPDGNRIEYFCNNQEDSADGLRLMGDESRKNKELVLN</sequence>
<proteinExistence type="predicted"/>
<dbReference type="InterPro" id="IPR037523">
    <property type="entry name" value="VOC_core"/>
</dbReference>
<accession>A0A381XQP6</accession>
<evidence type="ECO:0000259" key="1">
    <source>
        <dbReference type="PROSITE" id="PS51819"/>
    </source>
</evidence>
<gene>
    <name evidence="2" type="ORF">METZ01_LOCUS119666</name>
</gene>
<dbReference type="Pfam" id="PF00903">
    <property type="entry name" value="Glyoxalase"/>
    <property type="match status" value="1"/>
</dbReference>
<evidence type="ECO:0000313" key="2">
    <source>
        <dbReference type="EMBL" id="SVA66812.1"/>
    </source>
</evidence>
<reference evidence="2" key="1">
    <citation type="submission" date="2018-05" db="EMBL/GenBank/DDBJ databases">
        <authorList>
            <person name="Lanie J.A."/>
            <person name="Ng W.-L."/>
            <person name="Kazmierczak K.M."/>
            <person name="Andrzejewski T.M."/>
            <person name="Davidsen T.M."/>
            <person name="Wayne K.J."/>
            <person name="Tettelin H."/>
            <person name="Glass J.I."/>
            <person name="Rusch D."/>
            <person name="Podicherti R."/>
            <person name="Tsui H.-C.T."/>
            <person name="Winkler M.E."/>
        </authorList>
    </citation>
    <scope>NUCLEOTIDE SEQUENCE</scope>
</reference>
<dbReference type="EMBL" id="UINC01015958">
    <property type="protein sequence ID" value="SVA66812.1"/>
    <property type="molecule type" value="Genomic_DNA"/>
</dbReference>
<organism evidence="2">
    <name type="scientific">marine metagenome</name>
    <dbReference type="NCBI Taxonomy" id="408172"/>
    <lineage>
        <taxon>unclassified sequences</taxon>
        <taxon>metagenomes</taxon>
        <taxon>ecological metagenomes</taxon>
    </lineage>
</organism>
<dbReference type="PROSITE" id="PS51819">
    <property type="entry name" value="VOC"/>
    <property type="match status" value="1"/>
</dbReference>
<dbReference type="PANTHER" id="PTHR43279:SF1">
    <property type="entry name" value="CATECHOL-2,3-DIOXYGENASE"/>
    <property type="match status" value="1"/>
</dbReference>
<dbReference type="InterPro" id="IPR029068">
    <property type="entry name" value="Glyas_Bleomycin-R_OHBP_Dase"/>
</dbReference>
<dbReference type="Gene3D" id="3.10.180.10">
    <property type="entry name" value="2,3-Dihydroxybiphenyl 1,2-Dioxygenase, domain 1"/>
    <property type="match status" value="1"/>
</dbReference>
<protein>
    <recommendedName>
        <fullName evidence="1">VOC domain-containing protein</fullName>
    </recommendedName>
</protein>
<feature type="domain" description="VOC" evidence="1">
    <location>
        <begin position="6"/>
        <end position="124"/>
    </location>
</feature>
<dbReference type="InterPro" id="IPR004360">
    <property type="entry name" value="Glyas_Fos-R_dOase_dom"/>
</dbReference>
<dbReference type="SUPFAM" id="SSF54593">
    <property type="entry name" value="Glyoxalase/Bleomycin resistance protein/Dihydroxybiphenyl dioxygenase"/>
    <property type="match status" value="1"/>
</dbReference>
<dbReference type="PANTHER" id="PTHR43279">
    <property type="entry name" value="CATECHOL-2,3-DIOXYGENASE"/>
    <property type="match status" value="1"/>
</dbReference>
<dbReference type="AlphaFoldDB" id="A0A381XQP6"/>
<name>A0A381XQP6_9ZZZZ</name>